<dbReference type="AlphaFoldDB" id="A0A9X2S0S8"/>
<proteinExistence type="predicted"/>
<evidence type="ECO:0000313" key="1">
    <source>
        <dbReference type="EMBL" id="MCR1822074.1"/>
    </source>
</evidence>
<dbReference type="InterPro" id="IPR009303">
    <property type="entry name" value="DUF960"/>
</dbReference>
<protein>
    <submittedName>
        <fullName evidence="1">DUF960 domain-containing protein</fullName>
    </submittedName>
</protein>
<comment type="caution">
    <text evidence="1">The sequence shown here is derived from an EMBL/GenBank/DDBJ whole genome shotgun (WGS) entry which is preliminary data.</text>
</comment>
<dbReference type="RefSeq" id="WP_257560187.1">
    <property type="nucleotide sequence ID" value="NZ_JANKBY010000033.1"/>
</dbReference>
<sequence length="102" mass="11907">MFDNGSRYVSRGINDEIPIDVQIFMWQLIEELKDTIGDVDYLQVFTISTIDKSENTIRIIHSQEVPEYKKIWIFEASEPCNDEKIFVIDDGSHSTMLLADEY</sequence>
<dbReference type="EMBL" id="JANKBY010000033">
    <property type="protein sequence ID" value="MCR1822074.1"/>
    <property type="molecule type" value="Genomic_DNA"/>
</dbReference>
<keyword evidence="2" id="KW-1185">Reference proteome</keyword>
<reference evidence="1" key="1">
    <citation type="submission" date="2022-07" db="EMBL/GenBank/DDBJ databases">
        <title>Enhanced cultured diversity of the mouse gut microbiota enables custom-made synthetic communities.</title>
        <authorList>
            <person name="Afrizal A."/>
        </authorList>
    </citation>
    <scope>NUCLEOTIDE SEQUENCE</scope>
    <source>
        <strain evidence="1">DSM 29186</strain>
    </source>
</reference>
<dbReference type="Pfam" id="PF06124">
    <property type="entry name" value="DUF960"/>
    <property type="match status" value="1"/>
</dbReference>
<dbReference type="Proteomes" id="UP001140817">
    <property type="component" value="Unassembled WGS sequence"/>
</dbReference>
<accession>A0A9X2S0S8</accession>
<gene>
    <name evidence="1" type="ORF">NSA58_04670</name>
</gene>
<dbReference type="Gene3D" id="3.10.450.150">
    <property type="entry name" value="enterococcus faecalis protein"/>
    <property type="match status" value="1"/>
</dbReference>
<evidence type="ECO:0000313" key="2">
    <source>
        <dbReference type="Proteomes" id="UP001140817"/>
    </source>
</evidence>
<organism evidence="1 2">
    <name type="scientific">Terrisporobacter muris</name>
    <dbReference type="NCBI Taxonomy" id="2963284"/>
    <lineage>
        <taxon>Bacteria</taxon>
        <taxon>Bacillati</taxon>
        <taxon>Bacillota</taxon>
        <taxon>Clostridia</taxon>
        <taxon>Peptostreptococcales</taxon>
        <taxon>Peptostreptococcaceae</taxon>
        <taxon>Terrisporobacter</taxon>
    </lineage>
</organism>
<name>A0A9X2S0S8_9FIRM</name>